<dbReference type="AlphaFoldDB" id="A0AAV5UPB2"/>
<organism evidence="3 4">
    <name type="scientific">Pristionchus entomophagus</name>
    <dbReference type="NCBI Taxonomy" id="358040"/>
    <lineage>
        <taxon>Eukaryota</taxon>
        <taxon>Metazoa</taxon>
        <taxon>Ecdysozoa</taxon>
        <taxon>Nematoda</taxon>
        <taxon>Chromadorea</taxon>
        <taxon>Rhabditida</taxon>
        <taxon>Rhabditina</taxon>
        <taxon>Diplogasteromorpha</taxon>
        <taxon>Diplogasteroidea</taxon>
        <taxon>Neodiplogasteridae</taxon>
        <taxon>Pristionchus</taxon>
    </lineage>
</organism>
<comment type="caution">
    <text evidence="3">The sequence shown here is derived from an EMBL/GenBank/DDBJ whole genome shotgun (WGS) entry which is preliminary data.</text>
</comment>
<evidence type="ECO:0000256" key="1">
    <source>
        <dbReference type="SAM" id="Coils"/>
    </source>
</evidence>
<evidence type="ECO:0000313" key="3">
    <source>
        <dbReference type="EMBL" id="GMT08256.1"/>
    </source>
</evidence>
<dbReference type="Proteomes" id="UP001432027">
    <property type="component" value="Unassembled WGS sequence"/>
</dbReference>
<protein>
    <submittedName>
        <fullName evidence="3">Uncharacterized protein</fullName>
    </submittedName>
</protein>
<sequence length="107" mass="12839">QSHVSDFKAANRFQQLELLWLMMSGEKRLEDILAERIMGENGNQTISLLSKYAFQEMSFTRFELHLQAPNNNFANNLETAHIEKIRKLREEREKMNREERELNQREK</sequence>
<dbReference type="EMBL" id="BTSX01000047">
    <property type="protein sequence ID" value="GMT08256.1"/>
    <property type="molecule type" value="Genomic_DNA"/>
</dbReference>
<feature type="non-terminal residue" evidence="3">
    <location>
        <position position="1"/>
    </location>
</feature>
<evidence type="ECO:0000313" key="2">
    <source>
        <dbReference type="EMBL" id="GMS86018.1"/>
    </source>
</evidence>
<gene>
    <name evidence="3" type="ORF">PENTCL1PPCAC_30430</name>
    <name evidence="2" type="ORF">PENTCL1PPCAC_8193</name>
</gene>
<accession>A0AAV5UPB2</accession>
<reference evidence="3" key="1">
    <citation type="submission" date="2023-10" db="EMBL/GenBank/DDBJ databases">
        <title>Genome assembly of Pristionchus species.</title>
        <authorList>
            <person name="Yoshida K."/>
            <person name="Sommer R.J."/>
        </authorList>
    </citation>
    <scope>NUCLEOTIDE SEQUENCE</scope>
    <source>
        <strain evidence="3">RS0144</strain>
    </source>
</reference>
<feature type="coiled-coil region" evidence="1">
    <location>
        <begin position="78"/>
        <end position="105"/>
    </location>
</feature>
<feature type="non-terminal residue" evidence="3">
    <location>
        <position position="107"/>
    </location>
</feature>
<keyword evidence="1" id="KW-0175">Coiled coil</keyword>
<evidence type="ECO:0000313" key="4">
    <source>
        <dbReference type="Proteomes" id="UP001432027"/>
    </source>
</evidence>
<keyword evidence="4" id="KW-1185">Reference proteome</keyword>
<dbReference type="EMBL" id="BTSX01000002">
    <property type="protein sequence ID" value="GMS86018.1"/>
    <property type="molecule type" value="Genomic_DNA"/>
</dbReference>
<name>A0AAV5UPB2_9BILA</name>
<proteinExistence type="predicted"/>